<organism evidence="11">
    <name type="scientific">Medioppia subpectinata</name>
    <dbReference type="NCBI Taxonomy" id="1979941"/>
    <lineage>
        <taxon>Eukaryota</taxon>
        <taxon>Metazoa</taxon>
        <taxon>Ecdysozoa</taxon>
        <taxon>Arthropoda</taxon>
        <taxon>Chelicerata</taxon>
        <taxon>Arachnida</taxon>
        <taxon>Acari</taxon>
        <taxon>Acariformes</taxon>
        <taxon>Sarcoptiformes</taxon>
        <taxon>Oribatida</taxon>
        <taxon>Brachypylina</taxon>
        <taxon>Oppioidea</taxon>
        <taxon>Oppiidae</taxon>
        <taxon>Medioppia</taxon>
    </lineage>
</organism>
<name>A0A7R9KEV0_9ACAR</name>
<dbReference type="EMBL" id="OC855195">
    <property type="protein sequence ID" value="CAD7621460.1"/>
    <property type="molecule type" value="Genomic_DNA"/>
</dbReference>
<evidence type="ECO:0000256" key="5">
    <source>
        <dbReference type="ARBA" id="ARBA00023015"/>
    </source>
</evidence>
<dbReference type="InterPro" id="IPR036236">
    <property type="entry name" value="Znf_C2H2_sf"/>
</dbReference>
<feature type="domain" description="C2H2-type" evidence="10">
    <location>
        <begin position="26"/>
        <end position="56"/>
    </location>
</feature>
<sequence>MCSPADDSQALTYESIFESFVRQKTFKCHYDGCDKGFATQSRLDSHISKRHAIDGSAQSEEPIGGSSHVRNQSLSATVRQSVDNTCDTTSPDGHQLRPTITTTSHTFPSITSTSDTKHEPQISTISTTFPSFPDIITTTTTTSSADRQSADIKYNNSSSADIRGQPLTTSLDVIYQTSNATTVTTSSADSQLEDITSDNDSDSDIELIGRVPAPKRPARNRSPVDIKPSLIDSIPLVPEIINKAPEAVITLTGAGNELIRDIAPGIRVVKKRKAPIDPRLAPKTTRKTATDLIPWHLCPYMGCLQTFKTKTLLSTHQALAHLKPTPTTAEKPSPDLIPCPYIVCRERFNSQSSVTTHLQCAHSTHRWSAGQPAALWCHMCGLNYTTLLALNRHQASAHPPGSTPVPTPKHIVDEYYHCPYVGCNENYRTRLLVFIHMQNTHSYGTINDWSACDLPAATYLCDKCDLKYRTLLHIRLHRALAHPTAPELNVANNNSGGFACEKCHKSFNRIVPFMAHECNDYPPKAKPKPTPNLGRHIPCDACGKLFGSDSALQNHKKDKKH</sequence>
<reference evidence="11" key="1">
    <citation type="submission" date="2020-11" db="EMBL/GenBank/DDBJ databases">
        <authorList>
            <person name="Tran Van P."/>
        </authorList>
    </citation>
    <scope>NUCLEOTIDE SEQUENCE</scope>
</reference>
<feature type="compositionally biased region" description="Polar residues" evidence="9">
    <location>
        <begin position="84"/>
        <end position="114"/>
    </location>
</feature>
<gene>
    <name evidence="11" type="ORF">OSB1V03_LOCUS1931</name>
</gene>
<evidence type="ECO:0000313" key="12">
    <source>
        <dbReference type="Proteomes" id="UP000759131"/>
    </source>
</evidence>
<dbReference type="Gene3D" id="3.30.160.60">
    <property type="entry name" value="Classic Zinc Finger"/>
    <property type="match status" value="2"/>
</dbReference>
<dbReference type="PANTHER" id="PTHR46179">
    <property type="entry name" value="ZINC FINGER PROTEIN"/>
    <property type="match status" value="1"/>
</dbReference>
<evidence type="ECO:0000256" key="7">
    <source>
        <dbReference type="ARBA" id="ARBA00023242"/>
    </source>
</evidence>
<keyword evidence="3 8" id="KW-0863">Zinc-finger</keyword>
<dbReference type="Proteomes" id="UP000759131">
    <property type="component" value="Unassembled WGS sequence"/>
</dbReference>
<evidence type="ECO:0000256" key="8">
    <source>
        <dbReference type="PROSITE-ProRule" id="PRU00042"/>
    </source>
</evidence>
<accession>A0A7R9KEV0</accession>
<dbReference type="PROSITE" id="PS00028">
    <property type="entry name" value="ZINC_FINGER_C2H2_1"/>
    <property type="match status" value="6"/>
</dbReference>
<evidence type="ECO:0000256" key="6">
    <source>
        <dbReference type="ARBA" id="ARBA00023163"/>
    </source>
</evidence>
<evidence type="ECO:0000256" key="9">
    <source>
        <dbReference type="SAM" id="MobiDB-lite"/>
    </source>
</evidence>
<dbReference type="SMART" id="SM00355">
    <property type="entry name" value="ZnF_C2H2"/>
    <property type="match status" value="7"/>
</dbReference>
<evidence type="ECO:0000256" key="1">
    <source>
        <dbReference type="ARBA" id="ARBA00004123"/>
    </source>
</evidence>
<feature type="region of interest" description="Disordered" evidence="9">
    <location>
        <begin position="84"/>
        <end position="129"/>
    </location>
</feature>
<dbReference type="OrthoDB" id="6537512at2759"/>
<protein>
    <recommendedName>
        <fullName evidence="10">C2H2-type domain-containing protein</fullName>
    </recommendedName>
</protein>
<evidence type="ECO:0000256" key="3">
    <source>
        <dbReference type="ARBA" id="ARBA00022771"/>
    </source>
</evidence>
<keyword evidence="5" id="KW-0805">Transcription regulation</keyword>
<evidence type="ECO:0000256" key="2">
    <source>
        <dbReference type="ARBA" id="ARBA00022723"/>
    </source>
</evidence>
<dbReference type="GO" id="GO:0005634">
    <property type="term" value="C:nucleus"/>
    <property type="evidence" value="ECO:0007669"/>
    <property type="project" value="UniProtKB-SubCell"/>
</dbReference>
<feature type="domain" description="C2H2-type" evidence="10">
    <location>
        <begin position="296"/>
        <end position="326"/>
    </location>
</feature>
<keyword evidence="6" id="KW-0804">Transcription</keyword>
<feature type="domain" description="C2H2-type" evidence="10">
    <location>
        <begin position="537"/>
        <end position="561"/>
    </location>
</feature>
<keyword evidence="7" id="KW-0539">Nucleus</keyword>
<proteinExistence type="predicted"/>
<dbReference type="EMBL" id="CAJPIZ010000620">
    <property type="protein sequence ID" value="CAG2101890.1"/>
    <property type="molecule type" value="Genomic_DNA"/>
</dbReference>
<keyword evidence="4" id="KW-0862">Zinc</keyword>
<dbReference type="PANTHER" id="PTHR46179:SF13">
    <property type="entry name" value="C2H2-TYPE DOMAIN-CONTAINING PROTEIN"/>
    <property type="match status" value="1"/>
</dbReference>
<evidence type="ECO:0000313" key="11">
    <source>
        <dbReference type="EMBL" id="CAD7621460.1"/>
    </source>
</evidence>
<keyword evidence="2" id="KW-0479">Metal-binding</keyword>
<dbReference type="GO" id="GO:0008270">
    <property type="term" value="F:zinc ion binding"/>
    <property type="evidence" value="ECO:0007669"/>
    <property type="project" value="UniProtKB-KW"/>
</dbReference>
<evidence type="ECO:0000256" key="4">
    <source>
        <dbReference type="ARBA" id="ARBA00022833"/>
    </source>
</evidence>
<feature type="domain" description="C2H2-type" evidence="10">
    <location>
        <begin position="337"/>
        <end position="367"/>
    </location>
</feature>
<comment type="subcellular location">
    <subcellularLocation>
        <location evidence="1">Nucleus</location>
    </subcellularLocation>
</comment>
<keyword evidence="12" id="KW-1185">Reference proteome</keyword>
<dbReference type="GO" id="GO:0006357">
    <property type="term" value="P:regulation of transcription by RNA polymerase II"/>
    <property type="evidence" value="ECO:0007669"/>
    <property type="project" value="TreeGrafter"/>
</dbReference>
<dbReference type="PROSITE" id="PS50157">
    <property type="entry name" value="ZINC_FINGER_C2H2_2"/>
    <property type="match status" value="4"/>
</dbReference>
<dbReference type="InterPro" id="IPR051061">
    <property type="entry name" value="Zinc_finger_trans_reg"/>
</dbReference>
<dbReference type="SUPFAM" id="SSF57667">
    <property type="entry name" value="beta-beta-alpha zinc fingers"/>
    <property type="match status" value="2"/>
</dbReference>
<dbReference type="AlphaFoldDB" id="A0A7R9KEV0"/>
<evidence type="ECO:0000259" key="10">
    <source>
        <dbReference type="PROSITE" id="PS50157"/>
    </source>
</evidence>
<dbReference type="InterPro" id="IPR013087">
    <property type="entry name" value="Znf_C2H2_type"/>
</dbReference>